<dbReference type="Proteomes" id="UP000604046">
    <property type="component" value="Unassembled WGS sequence"/>
</dbReference>
<dbReference type="InterPro" id="IPR046338">
    <property type="entry name" value="GAIN_dom_sf"/>
</dbReference>
<dbReference type="Pfam" id="PF24681">
    <property type="entry name" value="Kelch_KLHDC2_KLHL20_DRC7"/>
    <property type="match status" value="1"/>
</dbReference>
<dbReference type="PANTHER" id="PTHR46093">
    <property type="entry name" value="ACYL-COA-BINDING DOMAIN-CONTAINING PROTEIN 5"/>
    <property type="match status" value="1"/>
</dbReference>
<keyword evidence="1" id="KW-0880">Kelch repeat</keyword>
<protein>
    <submittedName>
        <fullName evidence="3">GefF protein</fullName>
    </submittedName>
</protein>
<dbReference type="Gene3D" id="2.120.10.80">
    <property type="entry name" value="Kelch-type beta propeller"/>
    <property type="match status" value="1"/>
</dbReference>
<dbReference type="PANTHER" id="PTHR46093:SF18">
    <property type="entry name" value="FIBRONECTIN TYPE-III DOMAIN-CONTAINING PROTEIN"/>
    <property type="match status" value="1"/>
</dbReference>
<comment type="caution">
    <text evidence="3">The sequence shown here is derived from an EMBL/GenBank/DDBJ whole genome shotgun (WGS) entry which is preliminary data.</text>
</comment>
<sequence>MAILTCHVLVLGIDCIRSRNALATVQWLGGGRLQAIRMKVTSGVAFCSSESVVNAVKNEDFVLDPMVQETSVTTSTASPVMTTASPVTTTTLMATTTTTTGVPTAADAIADQISAVEQSGTELVQASLSALFAGANGSSSGQNGSSGVLATIEVNASNSSGQLRMTLVDPSAVAENGTFEIEGAGGSGTVSIPGSVLQQIAANAGTGQVILTTSTVDTANTANASNLSDSGVLLDAGSDIVVLTFRDANGNPIEVGNLSEPIEFTLPVSDENVSLIEGAGQGEILTALSHVSKAKKPELKKVCWFWDKKKKAWSRVDLLTISSTAGAIRCKVYHLSSFVAGAPLPGPVGWIDLTENVRALPSSTDRFAFARSDKRSYLPSILYGANYANAAETGAATEAVWQLYPPYFWTDVTPAVAGPGLVNKQAGFAPNDLWLLKTGETETALFEWSATPTSGTRPGPRYQHSAVAGQTAADGEVMIVFGGNDDMLALTNELHILSLGSKTWTLRSPTNPPMPRGGHSAVWAAELAKMLVFGGWAGSAGYVNELFSYTPDQDAWHPQASFLQNNPSALLFGLANRAEAYNSSTRKPHFAEALGGLVPGSTSTATWHWAPDAADGWWSSNSSALQPAQASDDTAVWDPFEGRMFLAQFRQSSYTFMSYEVATSSTTSTTTTTGDDILFAKGSTHLAVGSVSWFSVGNKIQIWDTHASEFKIVVNITLQQDAGNVARTLIVDAPLVNDYRVSRQATDKVRAGYEGVAVTANGKAVFAPGANYAWLCDPSYDNTRVGILDLATRQWETFNLTDCSLDTPSPLPANGWRGAAAVGNKVVFAPAKHFEAPNPAKAVVGIFDAVPPYAFTRIDISSNVSVADTRELFNGAVAVGNVVVFTPGNSRAVGIFDVSTSSYRQAAPAGGLAPGGTLTDAVVVGNKAVFCPFRGKNLVTFEPGPDTFEVVDVSAKVTYADRGFHGAAAVGRKVFCAPWAENGIGIYDVDTGVFDLVAVDLFTTSPGTSYAFYAAAALGPLVYFAPGDGGVLLTLDTRDNSTQTDGSLGPRVLKGRQSFFSGATDASSGMAVFSPYIAQDVLVIQR</sequence>
<evidence type="ECO:0000256" key="2">
    <source>
        <dbReference type="ARBA" id="ARBA00022737"/>
    </source>
</evidence>
<keyword evidence="2" id="KW-0677">Repeat</keyword>
<keyword evidence="4" id="KW-1185">Reference proteome</keyword>
<reference evidence="3" key="1">
    <citation type="submission" date="2021-02" db="EMBL/GenBank/DDBJ databases">
        <authorList>
            <person name="Dougan E. K."/>
            <person name="Rhodes N."/>
            <person name="Thang M."/>
            <person name="Chan C."/>
        </authorList>
    </citation>
    <scope>NUCLEOTIDE SEQUENCE</scope>
</reference>
<evidence type="ECO:0000313" key="3">
    <source>
        <dbReference type="EMBL" id="CAE7557165.1"/>
    </source>
</evidence>
<dbReference type="SUPFAM" id="SSF117281">
    <property type="entry name" value="Kelch motif"/>
    <property type="match status" value="1"/>
</dbReference>
<dbReference type="InterPro" id="IPR015915">
    <property type="entry name" value="Kelch-typ_b-propeller"/>
</dbReference>
<dbReference type="AlphaFoldDB" id="A0A812U8S6"/>
<gene>
    <name evidence="3" type="primary">gefF</name>
    <name evidence="3" type="ORF">SNAT2548_LOCUS31346</name>
</gene>
<dbReference type="OrthoDB" id="436194at2759"/>
<evidence type="ECO:0000313" key="4">
    <source>
        <dbReference type="Proteomes" id="UP000604046"/>
    </source>
</evidence>
<accession>A0A812U8S6</accession>
<dbReference type="EMBL" id="CAJNDS010002653">
    <property type="protein sequence ID" value="CAE7557165.1"/>
    <property type="molecule type" value="Genomic_DNA"/>
</dbReference>
<organism evidence="3 4">
    <name type="scientific">Symbiodinium natans</name>
    <dbReference type="NCBI Taxonomy" id="878477"/>
    <lineage>
        <taxon>Eukaryota</taxon>
        <taxon>Sar</taxon>
        <taxon>Alveolata</taxon>
        <taxon>Dinophyceae</taxon>
        <taxon>Suessiales</taxon>
        <taxon>Symbiodiniaceae</taxon>
        <taxon>Symbiodinium</taxon>
    </lineage>
</organism>
<evidence type="ECO:0000256" key="1">
    <source>
        <dbReference type="ARBA" id="ARBA00022441"/>
    </source>
</evidence>
<dbReference type="Gene3D" id="2.60.220.50">
    <property type="match status" value="1"/>
</dbReference>
<name>A0A812U8S6_9DINO</name>
<proteinExistence type="predicted"/>